<dbReference type="GeneID" id="15805195"/>
<dbReference type="EMBL" id="ACOU01000007">
    <property type="protein sequence ID" value="EKX72503.1"/>
    <property type="molecule type" value="Genomic_DNA"/>
</dbReference>
<protein>
    <submittedName>
        <fullName evidence="1">Uncharacterized protein</fullName>
    </submittedName>
</protein>
<accession>L1LBF5</accession>
<comment type="caution">
    <text evidence="1">The sequence shown here is derived from an EMBL/GenBank/DDBJ whole genome shotgun (WGS) entry which is preliminary data.</text>
</comment>
<dbReference type="VEuPathDB" id="PiroplasmaDB:BEWA_049700"/>
<dbReference type="KEGG" id="beq:BEWA_049700"/>
<dbReference type="AlphaFoldDB" id="L1LBF5"/>
<keyword evidence="2" id="KW-1185">Reference proteome</keyword>
<reference evidence="1 2" key="1">
    <citation type="journal article" date="2012" name="BMC Genomics">
        <title>Comparative genomic analysis and phylogenetic position of Theileria equi.</title>
        <authorList>
            <person name="Kappmeyer L.S."/>
            <person name="Thiagarajan M."/>
            <person name="Herndon D.R."/>
            <person name="Ramsay J.D."/>
            <person name="Caler E."/>
            <person name="Djikeng A."/>
            <person name="Gillespie J.J."/>
            <person name="Lau A.O."/>
            <person name="Roalson E.H."/>
            <person name="Silva J.C."/>
            <person name="Silva M.G."/>
            <person name="Suarez C.E."/>
            <person name="Ueti M.W."/>
            <person name="Nene V.M."/>
            <person name="Mealey R.H."/>
            <person name="Knowles D.P."/>
            <person name="Brayton K.A."/>
        </authorList>
    </citation>
    <scope>NUCLEOTIDE SEQUENCE [LARGE SCALE GENOMIC DNA]</scope>
    <source>
        <strain evidence="1 2">WA</strain>
    </source>
</reference>
<gene>
    <name evidence="1" type="ORF">BEWA_049700</name>
</gene>
<sequence>MVESTAPKHSVFKNGYESSMNSQKVLELTGRSFMFLRSIYNDDLSSFFCREMLVIQLNYLYLWFYEAFKDFPSDSYISIDDLEWDNLQKLGVEELFVLFLRFISRLESIQIKSLSTLDTMMYYAFENERIDTLNKLDKKTATDDGSKRSNTEKNTLDEALRSGYSLRNKEANYTSAYRLRFFNSIFSEFPEHEKIREQVKASLKASVIKGMFDIIDKHPELAPRDFKEKTNGGSNSRPISLYNCLHTMTYIDEFGNMYKVFSQIDKASTPINVSLFDYIDLWRISIDQKASKNGLVVQPTIQKDSSIEFLPKQIKFRNSPVSLVRHPNTITYSDEEGNKYTVFSKWENGSPLVDERLDKIYLMQSPQEPNIPNPHSDSGSSMDIISGSSSDISIDIADVESTALNFEFGFEGSHSNAKSMGISSKQVKLKRSMQSIQPVPNDSSMDVEQSKNRRTVFRNPHGATLLNFNHLKDVKSLPKCERGNKENGIHLYLRSDILTYSDGHGNIYKISRQLDTGFITIDDDRLNTIALWETMLPQMAKFDGNTTSNPYQGVCIFKCPSTWTYVDNFGQIYTIFKHINDPLK</sequence>
<evidence type="ECO:0000313" key="1">
    <source>
        <dbReference type="EMBL" id="EKX72503.1"/>
    </source>
</evidence>
<proteinExistence type="predicted"/>
<dbReference type="Proteomes" id="UP000031512">
    <property type="component" value="Unassembled WGS sequence"/>
</dbReference>
<dbReference type="RefSeq" id="XP_004831955.1">
    <property type="nucleotide sequence ID" value="XM_004831898.1"/>
</dbReference>
<evidence type="ECO:0000313" key="2">
    <source>
        <dbReference type="Proteomes" id="UP000031512"/>
    </source>
</evidence>
<name>L1LBF5_THEEQ</name>
<organism evidence="1 2">
    <name type="scientific">Theileria equi strain WA</name>
    <dbReference type="NCBI Taxonomy" id="1537102"/>
    <lineage>
        <taxon>Eukaryota</taxon>
        <taxon>Sar</taxon>
        <taxon>Alveolata</taxon>
        <taxon>Apicomplexa</taxon>
        <taxon>Aconoidasida</taxon>
        <taxon>Piroplasmida</taxon>
        <taxon>Theileriidae</taxon>
        <taxon>Theileria</taxon>
    </lineage>
</organism>